<proteinExistence type="inferred from homology"/>
<dbReference type="Gene3D" id="3.40.640.10">
    <property type="entry name" value="Type I PLP-dependent aspartate aminotransferase-like (Major domain)"/>
    <property type="match status" value="1"/>
</dbReference>
<dbReference type="InterPro" id="IPR015422">
    <property type="entry name" value="PyrdxlP-dep_Trfase_small"/>
</dbReference>
<name>A0A3E0HFD1_9PSEU</name>
<evidence type="ECO:0000256" key="6">
    <source>
        <dbReference type="ARBA" id="ARBA00022898"/>
    </source>
</evidence>
<dbReference type="InterPro" id="IPR004839">
    <property type="entry name" value="Aminotransferase_I/II_large"/>
</dbReference>
<dbReference type="GO" id="GO:1901605">
    <property type="term" value="P:alpha-amino acid metabolic process"/>
    <property type="evidence" value="ECO:0007669"/>
    <property type="project" value="TreeGrafter"/>
</dbReference>
<dbReference type="CDD" id="cd00609">
    <property type="entry name" value="AAT_like"/>
    <property type="match status" value="1"/>
</dbReference>
<dbReference type="RefSeq" id="WP_116177282.1">
    <property type="nucleotide sequence ID" value="NZ_CP144375.1"/>
</dbReference>
<dbReference type="InterPro" id="IPR015421">
    <property type="entry name" value="PyrdxlP-dep_Trfase_major"/>
</dbReference>
<evidence type="ECO:0000313" key="9">
    <source>
        <dbReference type="Proteomes" id="UP000256269"/>
    </source>
</evidence>
<dbReference type="FunFam" id="3.40.640.10:FF:000053">
    <property type="entry name" value="Aminotransferase, class I"/>
    <property type="match status" value="1"/>
</dbReference>
<dbReference type="SUPFAM" id="SSF53383">
    <property type="entry name" value="PLP-dependent transferases"/>
    <property type="match status" value="1"/>
</dbReference>
<evidence type="ECO:0000259" key="7">
    <source>
        <dbReference type="Pfam" id="PF00155"/>
    </source>
</evidence>
<dbReference type="InterPro" id="IPR015424">
    <property type="entry name" value="PyrdxlP-dep_Trfase"/>
</dbReference>
<dbReference type="GO" id="GO:0030170">
    <property type="term" value="F:pyridoxal phosphate binding"/>
    <property type="evidence" value="ECO:0007669"/>
    <property type="project" value="InterPro"/>
</dbReference>
<reference evidence="8 9" key="1">
    <citation type="submission" date="2018-08" db="EMBL/GenBank/DDBJ databases">
        <title>Genomic Encyclopedia of Archaeal and Bacterial Type Strains, Phase II (KMG-II): from individual species to whole genera.</title>
        <authorList>
            <person name="Goeker M."/>
        </authorList>
    </citation>
    <scope>NUCLEOTIDE SEQUENCE [LARGE SCALE GENOMIC DNA]</scope>
    <source>
        <strain evidence="8 9">DSM 45791</strain>
    </source>
</reference>
<sequence>MIDWNARLSRRAHGQPDLIGGILALAGARDLINFSGGFPDPSLFATDVLGDIARKLIESDAAVALQYSSSEGIASTRAALADLLAGTDGRRPGDDELTVTSGGIDAITLIAKSMLDPGDVVVVEEPSYLGAVSGFVAFDPELRGVPLDDDGLDVDALAALLRTLPSPPKLLYTIPDFQNPSGRTMSAERRGALVELCRRHGILIVEDVAYSQLGFDDAPRPTLWSLGPDVVVQIGTFSKVFLPGVRLGWAVGPAAVIAQLRIAKQNSDQCAGALGQRMLEEYLRAGHLDAHLPRARDLYRRRAATLTDALERHFDGLATWTVPRGGFFSWLRVPGVDTVALAAAARESKVAFVPGAGFFAERRDDEHLRLSYSRISESDIEEGVARLAVAVRAMRERRAS</sequence>
<evidence type="ECO:0000256" key="5">
    <source>
        <dbReference type="ARBA" id="ARBA00022679"/>
    </source>
</evidence>
<evidence type="ECO:0000256" key="4">
    <source>
        <dbReference type="ARBA" id="ARBA00022576"/>
    </source>
</evidence>
<keyword evidence="6" id="KW-0663">Pyridoxal phosphate</keyword>
<dbReference type="InterPro" id="IPR050859">
    <property type="entry name" value="Class-I_PLP-dep_aminotransf"/>
</dbReference>
<comment type="subunit">
    <text evidence="3">Homodimer.</text>
</comment>
<keyword evidence="4" id="KW-0032">Aminotransferase</keyword>
<accession>A0A3E0HFD1</accession>
<dbReference type="Pfam" id="PF00155">
    <property type="entry name" value="Aminotran_1_2"/>
    <property type="match status" value="1"/>
</dbReference>
<comment type="caution">
    <text evidence="8">The sequence shown here is derived from an EMBL/GenBank/DDBJ whole genome shotgun (WGS) entry which is preliminary data.</text>
</comment>
<protein>
    <submittedName>
        <fullName evidence="8">2-aminoadipate transaminase</fullName>
    </submittedName>
</protein>
<keyword evidence="9" id="KW-1185">Reference proteome</keyword>
<feature type="domain" description="Aminotransferase class I/classII large" evidence="7">
    <location>
        <begin position="46"/>
        <end position="387"/>
    </location>
</feature>
<dbReference type="EMBL" id="QUNO01000009">
    <property type="protein sequence ID" value="REH43873.1"/>
    <property type="molecule type" value="Genomic_DNA"/>
</dbReference>
<dbReference type="GO" id="GO:0008483">
    <property type="term" value="F:transaminase activity"/>
    <property type="evidence" value="ECO:0007669"/>
    <property type="project" value="UniProtKB-KW"/>
</dbReference>
<dbReference type="Gene3D" id="3.90.1150.10">
    <property type="entry name" value="Aspartate Aminotransferase, domain 1"/>
    <property type="match status" value="1"/>
</dbReference>
<dbReference type="Proteomes" id="UP000256269">
    <property type="component" value="Unassembled WGS sequence"/>
</dbReference>
<dbReference type="AlphaFoldDB" id="A0A3E0HFD1"/>
<dbReference type="PANTHER" id="PTHR42790">
    <property type="entry name" value="AMINOTRANSFERASE"/>
    <property type="match status" value="1"/>
</dbReference>
<organism evidence="8 9">
    <name type="scientific">Kutzneria buriramensis</name>
    <dbReference type="NCBI Taxonomy" id="1045776"/>
    <lineage>
        <taxon>Bacteria</taxon>
        <taxon>Bacillati</taxon>
        <taxon>Actinomycetota</taxon>
        <taxon>Actinomycetes</taxon>
        <taxon>Pseudonocardiales</taxon>
        <taxon>Pseudonocardiaceae</taxon>
        <taxon>Kutzneria</taxon>
    </lineage>
</organism>
<evidence type="ECO:0000256" key="3">
    <source>
        <dbReference type="ARBA" id="ARBA00011738"/>
    </source>
</evidence>
<comment type="similarity">
    <text evidence="2">Belongs to the class-I pyridoxal-phosphate-dependent aminotransferase family.</text>
</comment>
<evidence type="ECO:0000256" key="2">
    <source>
        <dbReference type="ARBA" id="ARBA00007441"/>
    </source>
</evidence>
<gene>
    <name evidence="8" type="ORF">BCF44_109419</name>
</gene>
<dbReference type="PANTHER" id="PTHR42790:SF19">
    <property type="entry name" value="KYNURENINE_ALPHA-AMINOADIPATE AMINOTRANSFERASE, MITOCHONDRIAL"/>
    <property type="match status" value="1"/>
</dbReference>
<dbReference type="OrthoDB" id="199743at2"/>
<keyword evidence="5" id="KW-0808">Transferase</keyword>
<evidence type="ECO:0000313" key="8">
    <source>
        <dbReference type="EMBL" id="REH43873.1"/>
    </source>
</evidence>
<evidence type="ECO:0000256" key="1">
    <source>
        <dbReference type="ARBA" id="ARBA00001933"/>
    </source>
</evidence>
<comment type="cofactor">
    <cofactor evidence="1">
        <name>pyridoxal 5'-phosphate</name>
        <dbReference type="ChEBI" id="CHEBI:597326"/>
    </cofactor>
</comment>